<dbReference type="PANTHER" id="PTHR24136">
    <property type="entry name" value="SOWAH (DROSOPHILA) HOMOLOG"/>
    <property type="match status" value="1"/>
</dbReference>
<dbReference type="FunCoup" id="L8YAS8">
    <property type="interactions" value="262"/>
</dbReference>
<evidence type="ECO:0000256" key="3">
    <source>
        <dbReference type="ARBA" id="ARBA00005949"/>
    </source>
</evidence>
<evidence type="ECO:0000256" key="6">
    <source>
        <dbReference type="ARBA" id="ARBA00022824"/>
    </source>
</evidence>
<evidence type="ECO:0000256" key="8">
    <source>
        <dbReference type="ARBA" id="ARBA00044976"/>
    </source>
</evidence>
<evidence type="ECO:0000313" key="12">
    <source>
        <dbReference type="Proteomes" id="UP000011518"/>
    </source>
</evidence>
<comment type="pathway">
    <text evidence="2">Protein modification; protein ubiquitination.</text>
</comment>
<keyword evidence="4" id="KW-0677">Repeat</keyword>
<dbReference type="GO" id="GO:0005783">
    <property type="term" value="C:endoplasmic reticulum"/>
    <property type="evidence" value="ECO:0007669"/>
    <property type="project" value="UniProtKB-SubCell"/>
</dbReference>
<dbReference type="AlphaFoldDB" id="L8YAS8"/>
<dbReference type="Gene3D" id="1.10.750.20">
    <property type="entry name" value="SOCS box"/>
    <property type="match status" value="1"/>
</dbReference>
<keyword evidence="7 9" id="KW-0040">ANK repeat</keyword>
<dbReference type="PROSITE" id="PS50297">
    <property type="entry name" value="ANK_REP_REGION"/>
    <property type="match status" value="6"/>
</dbReference>
<dbReference type="FunFam" id="1.25.40.20:FF:000016">
    <property type="entry name" value="Ankyrin repeat and SOCS box containing 5"/>
    <property type="match status" value="2"/>
</dbReference>
<comment type="subcellular location">
    <subcellularLocation>
        <location evidence="1">Endoplasmic reticulum</location>
    </subcellularLocation>
</comment>
<dbReference type="Pfam" id="PF12796">
    <property type="entry name" value="Ank_2"/>
    <property type="match status" value="3"/>
</dbReference>
<keyword evidence="6" id="KW-0256">Endoplasmic reticulum</keyword>
<accession>L8YAS8</accession>
<feature type="domain" description="SOCS box" evidence="10">
    <location>
        <begin position="439"/>
        <end position="489"/>
    </location>
</feature>
<comment type="similarity">
    <text evidence="3">Belongs to the ankyrin SOCS box (ASB) family.</text>
</comment>
<dbReference type="InParanoid" id="L8YAS8"/>
<dbReference type="InterPro" id="IPR002110">
    <property type="entry name" value="Ankyrin_rpt"/>
</dbReference>
<evidence type="ECO:0000256" key="7">
    <source>
        <dbReference type="ARBA" id="ARBA00023043"/>
    </source>
</evidence>
<reference evidence="12" key="1">
    <citation type="submission" date="2012-07" db="EMBL/GenBank/DDBJ databases">
        <title>Genome of the Chinese tree shrew, a rising model animal genetically related to primates.</title>
        <authorList>
            <person name="Zhang G."/>
            <person name="Fan Y."/>
            <person name="Yao Y."/>
            <person name="Huang Z."/>
        </authorList>
    </citation>
    <scope>NUCLEOTIDE SEQUENCE [LARGE SCALE GENOMIC DNA]</scope>
</reference>
<dbReference type="STRING" id="246437.L8YAS8"/>
<dbReference type="SMART" id="SM00248">
    <property type="entry name" value="ANK"/>
    <property type="match status" value="11"/>
</dbReference>
<dbReference type="InterPro" id="IPR036770">
    <property type="entry name" value="Ankyrin_rpt-contain_sf"/>
</dbReference>
<dbReference type="GO" id="GO:0045732">
    <property type="term" value="P:positive regulation of protein catabolic process"/>
    <property type="evidence" value="ECO:0007669"/>
    <property type="project" value="TreeGrafter"/>
</dbReference>
<feature type="repeat" description="ANK" evidence="9">
    <location>
        <begin position="279"/>
        <end position="311"/>
    </location>
</feature>
<dbReference type="PANTHER" id="PTHR24136:SF14">
    <property type="entry name" value="ANKYRIN REPEAT AND SOCS BOX PROTEIN 11"/>
    <property type="match status" value="1"/>
</dbReference>
<evidence type="ECO:0000256" key="9">
    <source>
        <dbReference type="PROSITE-ProRule" id="PRU00023"/>
    </source>
</evidence>
<feature type="repeat" description="ANK" evidence="9">
    <location>
        <begin position="190"/>
        <end position="219"/>
    </location>
</feature>
<dbReference type="GO" id="GO:0016567">
    <property type="term" value="P:protein ubiquitination"/>
    <property type="evidence" value="ECO:0007669"/>
    <property type="project" value="UniProtKB-UniPathway"/>
</dbReference>
<proteinExistence type="inferred from homology"/>
<dbReference type="UniPathway" id="UPA00143"/>
<dbReference type="SMART" id="SM00969">
    <property type="entry name" value="SOCS_box"/>
    <property type="match status" value="1"/>
</dbReference>
<gene>
    <name evidence="11" type="ORF">TREES_T100009493</name>
</gene>
<dbReference type="EMBL" id="KB364752">
    <property type="protein sequence ID" value="ELV12060.1"/>
    <property type="molecule type" value="Genomic_DNA"/>
</dbReference>
<dbReference type="PROSITE" id="PS50088">
    <property type="entry name" value="ANK_REPEAT"/>
    <property type="match status" value="8"/>
</dbReference>
<feature type="repeat" description="ANK" evidence="9">
    <location>
        <begin position="312"/>
        <end position="344"/>
    </location>
</feature>
<dbReference type="InterPro" id="IPR051573">
    <property type="entry name" value="Ankyrin-SOCS_box_domain"/>
</dbReference>
<name>L8YAS8_TUPCH</name>
<dbReference type="Pfam" id="PF07525">
    <property type="entry name" value="SOCS_box"/>
    <property type="match status" value="1"/>
</dbReference>
<sequence>MSKFQEEVSKTLILSLICISDCWADRSPLHEAAAQGRLLALKTLLTQGVNVNLVTINRVSSLHEACLGGHVACAKALLENGAHVNAVTVHGATPLFNACCSGSVGCVSVLLEFGAKAQLEVHLASPIHEAVKRGHTQCMEILLANNVNIDQELPRLGTPLYVACTFQQVDCVKKLLDLGASVDQGQWLDTPLHAAARQSSVEVIDLLTSYGANLKRRNSQGKRALDVVAPKSRMEKALLRHRDVVSDWSPVHEAAIQGRLLSLRKLVSQGWRVNLITADRVTPLHEACLRGHLSCARFLLKNGAQVNAMTSYWHTPLFNACASGKLDCVNLLLRYGASPNPENDLASPIHEAARRGYVECVEALIRHGSNVDHIVSYLGSALYLACEKQEIACAKKLLESVARVSSEELAHLLMDFGADPQAKNAEGKRPVDLVHPESPLAQLFLQREGPPSLMQLCRLRIRKCFGIHQHHKITELVLPERLKRFLLHL</sequence>
<evidence type="ECO:0000259" key="10">
    <source>
        <dbReference type="PROSITE" id="PS50225"/>
    </source>
</evidence>
<keyword evidence="5" id="KW-0833">Ubl conjugation pathway</keyword>
<dbReference type="eggNOG" id="KOG0504">
    <property type="taxonomic scope" value="Eukaryota"/>
</dbReference>
<evidence type="ECO:0000256" key="2">
    <source>
        <dbReference type="ARBA" id="ARBA00004906"/>
    </source>
</evidence>
<dbReference type="FunFam" id="1.10.750.20:FF:000001">
    <property type="entry name" value="Ankyrin repeat and SOCS box containing 1"/>
    <property type="match status" value="1"/>
</dbReference>
<feature type="repeat" description="ANK" evidence="9">
    <location>
        <begin position="122"/>
        <end position="154"/>
    </location>
</feature>
<protein>
    <recommendedName>
        <fullName evidence="8">Ankyrin repeat and SOCS box protein 11</fullName>
    </recommendedName>
</protein>
<dbReference type="Pfam" id="PF00023">
    <property type="entry name" value="Ank"/>
    <property type="match status" value="2"/>
</dbReference>
<dbReference type="PROSITE" id="PS50225">
    <property type="entry name" value="SOCS"/>
    <property type="match status" value="1"/>
</dbReference>
<dbReference type="GO" id="GO:0035556">
    <property type="term" value="P:intracellular signal transduction"/>
    <property type="evidence" value="ECO:0007669"/>
    <property type="project" value="InterPro"/>
</dbReference>
<dbReference type="Proteomes" id="UP000011518">
    <property type="component" value="Unassembled WGS sequence"/>
</dbReference>
<dbReference type="InterPro" id="IPR001496">
    <property type="entry name" value="SOCS_box"/>
</dbReference>
<feature type="repeat" description="ANK" evidence="9">
    <location>
        <begin position="344"/>
        <end position="376"/>
    </location>
</feature>
<keyword evidence="12" id="KW-1185">Reference proteome</keyword>
<evidence type="ECO:0000256" key="5">
    <source>
        <dbReference type="ARBA" id="ARBA00022786"/>
    </source>
</evidence>
<feature type="repeat" description="ANK" evidence="9">
    <location>
        <begin position="90"/>
        <end position="122"/>
    </location>
</feature>
<reference evidence="12" key="2">
    <citation type="journal article" date="2013" name="Nat. Commun.">
        <title>Genome of the Chinese tree shrew.</title>
        <authorList>
            <person name="Fan Y."/>
            <person name="Huang Z.Y."/>
            <person name="Cao C.C."/>
            <person name="Chen C.S."/>
            <person name="Chen Y.X."/>
            <person name="Fan D.D."/>
            <person name="He J."/>
            <person name="Hou H.L."/>
            <person name="Hu L."/>
            <person name="Hu X.T."/>
            <person name="Jiang X.T."/>
            <person name="Lai R."/>
            <person name="Lang Y.S."/>
            <person name="Liang B."/>
            <person name="Liao S.G."/>
            <person name="Mu D."/>
            <person name="Ma Y.Y."/>
            <person name="Niu Y.Y."/>
            <person name="Sun X.Q."/>
            <person name="Xia J.Q."/>
            <person name="Xiao J."/>
            <person name="Xiong Z.Q."/>
            <person name="Xu L."/>
            <person name="Yang L."/>
            <person name="Zhang Y."/>
            <person name="Zhao W."/>
            <person name="Zhao X.D."/>
            <person name="Zheng Y.T."/>
            <person name="Zhou J.M."/>
            <person name="Zhu Y.B."/>
            <person name="Zhang G.J."/>
            <person name="Wang J."/>
            <person name="Yao Y.G."/>
        </authorList>
    </citation>
    <scope>NUCLEOTIDE SEQUENCE [LARGE SCALE GENOMIC DNA]</scope>
</reference>
<dbReference type="SUPFAM" id="SSF158235">
    <property type="entry name" value="SOCS box-like"/>
    <property type="match status" value="1"/>
</dbReference>
<organism evidence="11 12">
    <name type="scientific">Tupaia chinensis</name>
    <name type="common">Chinese tree shrew</name>
    <name type="synonym">Tupaia belangeri chinensis</name>
    <dbReference type="NCBI Taxonomy" id="246437"/>
    <lineage>
        <taxon>Eukaryota</taxon>
        <taxon>Metazoa</taxon>
        <taxon>Chordata</taxon>
        <taxon>Craniata</taxon>
        <taxon>Vertebrata</taxon>
        <taxon>Euteleostomi</taxon>
        <taxon>Mammalia</taxon>
        <taxon>Eutheria</taxon>
        <taxon>Euarchontoglires</taxon>
        <taxon>Scandentia</taxon>
        <taxon>Tupaiidae</taxon>
        <taxon>Tupaia</taxon>
    </lineage>
</organism>
<dbReference type="SUPFAM" id="SSF48403">
    <property type="entry name" value="Ankyrin repeat"/>
    <property type="match status" value="2"/>
</dbReference>
<feature type="repeat" description="ANK" evidence="9">
    <location>
        <begin position="24"/>
        <end position="56"/>
    </location>
</feature>
<evidence type="ECO:0000256" key="1">
    <source>
        <dbReference type="ARBA" id="ARBA00004240"/>
    </source>
</evidence>
<dbReference type="Gene3D" id="1.25.40.20">
    <property type="entry name" value="Ankyrin repeat-containing domain"/>
    <property type="match status" value="2"/>
</dbReference>
<dbReference type="InterPro" id="IPR036036">
    <property type="entry name" value="SOCS_box-like_dom_sf"/>
</dbReference>
<feature type="repeat" description="ANK" evidence="9">
    <location>
        <begin position="57"/>
        <end position="89"/>
    </location>
</feature>
<evidence type="ECO:0000256" key="4">
    <source>
        <dbReference type="ARBA" id="ARBA00022737"/>
    </source>
</evidence>
<evidence type="ECO:0000313" key="11">
    <source>
        <dbReference type="EMBL" id="ELV12060.1"/>
    </source>
</evidence>